<dbReference type="AlphaFoldDB" id="A0A6J1T6R2"/>
<dbReference type="RefSeq" id="XP_026287360.2">
    <property type="nucleotide sequence ID" value="XM_026431575.2"/>
</dbReference>
<accession>A0A6J1T6R2</accession>
<keyword evidence="3" id="KW-1185">Reference proteome</keyword>
<evidence type="ECO:0000313" key="3">
    <source>
        <dbReference type="Proteomes" id="UP000504606"/>
    </source>
</evidence>
<protein>
    <submittedName>
        <fullName evidence="4">Uncharacterized PE-PGRS family protein PE_PGRS46</fullName>
    </submittedName>
</protein>
<sequence length="513" mass="52835">MRQLLALALLALAMHLTRGFSQEKGYTQSSLQPARATTQRESKGVRIADGIASHKHSLQITIKPGISIEVFAPAQPGRPAVYTHIYNPSKNESLEIGKQVQGTGKTEDNLREGNYSESKLYVNVNRTELQGGDKLSGATQEVGTGDVLKEVVKNAVNEQIGKKTGSVLKGGVNEWGGHISTVGSNAEKGDTNTRVGASRGSQREGSLEGSSFDSGSGIENIVQALHGVGHANKIEKSGKRETVSSDGTATGGADSGTKYLGSVKVGSELKESGTLGDKFQYGANRTGSFGGSGFQGEKIVAELGNSGVGLKGVPGGVGEGVQDPFKKESIFQGSVKQSVSLLDLDTPKLASGLKGSQQPLLGLNGGVKVGRVLKGSAIAGSGGGLGGGRVELEGAGRGGRVTLEGSAKGVGSLKFGNKEFGLQESLRTGGGGTRESGVLALEAGNTEVKSTGSGRLQVEGAEGAGRGLQGSKKLYLHVHVRPKFRAGGDLDKEERKDKKVGGKDEGDRDASST</sequence>
<feature type="signal peptide" evidence="2">
    <location>
        <begin position="1"/>
        <end position="19"/>
    </location>
</feature>
<gene>
    <name evidence="4" type="primary">LOC113212759</name>
</gene>
<evidence type="ECO:0000313" key="4">
    <source>
        <dbReference type="RefSeq" id="XP_026287360.2"/>
    </source>
</evidence>
<keyword evidence="2" id="KW-0732">Signal</keyword>
<feature type="chain" id="PRO_5038603981" evidence="2">
    <location>
        <begin position="20"/>
        <end position="513"/>
    </location>
</feature>
<proteinExistence type="predicted"/>
<feature type="compositionally biased region" description="Basic and acidic residues" evidence="1">
    <location>
        <begin position="486"/>
        <end position="513"/>
    </location>
</feature>
<feature type="region of interest" description="Disordered" evidence="1">
    <location>
        <begin position="179"/>
        <end position="214"/>
    </location>
</feature>
<organism evidence="3 4">
    <name type="scientific">Frankliniella occidentalis</name>
    <name type="common">Western flower thrips</name>
    <name type="synonym">Euthrips occidentalis</name>
    <dbReference type="NCBI Taxonomy" id="133901"/>
    <lineage>
        <taxon>Eukaryota</taxon>
        <taxon>Metazoa</taxon>
        <taxon>Ecdysozoa</taxon>
        <taxon>Arthropoda</taxon>
        <taxon>Hexapoda</taxon>
        <taxon>Insecta</taxon>
        <taxon>Pterygota</taxon>
        <taxon>Neoptera</taxon>
        <taxon>Paraneoptera</taxon>
        <taxon>Thysanoptera</taxon>
        <taxon>Terebrantia</taxon>
        <taxon>Thripoidea</taxon>
        <taxon>Thripidae</taxon>
        <taxon>Frankliniella</taxon>
    </lineage>
</organism>
<feature type="region of interest" description="Disordered" evidence="1">
    <location>
        <begin position="235"/>
        <end position="256"/>
    </location>
</feature>
<feature type="region of interest" description="Disordered" evidence="1">
    <location>
        <begin position="485"/>
        <end position="513"/>
    </location>
</feature>
<name>A0A6J1T6R2_FRAOC</name>
<evidence type="ECO:0000256" key="1">
    <source>
        <dbReference type="SAM" id="MobiDB-lite"/>
    </source>
</evidence>
<dbReference type="Proteomes" id="UP000504606">
    <property type="component" value="Unplaced"/>
</dbReference>
<reference evidence="4" key="1">
    <citation type="submission" date="2025-08" db="UniProtKB">
        <authorList>
            <consortium name="RefSeq"/>
        </authorList>
    </citation>
    <scope>IDENTIFICATION</scope>
    <source>
        <tissue evidence="4">Whole organism</tissue>
    </source>
</reference>
<dbReference type="GeneID" id="113212759"/>
<evidence type="ECO:0000256" key="2">
    <source>
        <dbReference type="SAM" id="SignalP"/>
    </source>
</evidence>
<dbReference type="KEGG" id="foc:113212759"/>